<dbReference type="InterPro" id="IPR001763">
    <property type="entry name" value="Rhodanese-like_dom"/>
</dbReference>
<dbReference type="OMA" id="TPWHEAF"/>
<dbReference type="InterPro" id="IPR036873">
    <property type="entry name" value="Rhodanese-like_dom_sf"/>
</dbReference>
<dbReference type="SUPFAM" id="SSF52821">
    <property type="entry name" value="Rhodanese/Cell cycle control phosphatase"/>
    <property type="match status" value="1"/>
</dbReference>
<dbReference type="GO" id="GO:0004725">
    <property type="term" value="F:protein tyrosine phosphatase activity"/>
    <property type="evidence" value="ECO:0007669"/>
    <property type="project" value="TreeGrafter"/>
</dbReference>
<dbReference type="CDD" id="cd01443">
    <property type="entry name" value="Cdc25_Acr2p"/>
    <property type="match status" value="1"/>
</dbReference>
<gene>
    <name evidence="3" type="ORF">H072_649</name>
</gene>
<sequence length="152" mass="16954">MASTEAPWHNAFPAPRTTKPESRSREEVLNMLKLTQGSERRDFVIVDVRRNDYEGGSVRGSINLPAQSLYPTIPTLYQLFKAAGVKEIFWYCGSSSGRGTRTAGWFADYIEDKDDVEMKSMILAGGIKGWVAAGGEYTEWMEGYDAAVWSKA</sequence>
<evidence type="ECO:0000256" key="1">
    <source>
        <dbReference type="SAM" id="MobiDB-lite"/>
    </source>
</evidence>
<evidence type="ECO:0000313" key="4">
    <source>
        <dbReference type="Proteomes" id="UP000015100"/>
    </source>
</evidence>
<name>S8AR26_DACHA</name>
<reference evidence="4" key="2">
    <citation type="submission" date="2013-04" db="EMBL/GenBank/DDBJ databases">
        <title>Genomic mechanisms accounting for the adaptation to parasitism in nematode-trapping fungi.</title>
        <authorList>
            <person name="Ahren D.G."/>
        </authorList>
    </citation>
    <scope>NUCLEOTIDE SEQUENCE [LARGE SCALE GENOMIC DNA]</scope>
    <source>
        <strain evidence="4">CBS 200.50</strain>
    </source>
</reference>
<dbReference type="GO" id="GO:0005737">
    <property type="term" value="C:cytoplasm"/>
    <property type="evidence" value="ECO:0007669"/>
    <property type="project" value="TreeGrafter"/>
</dbReference>
<dbReference type="EMBL" id="AQGS01000016">
    <property type="protein sequence ID" value="EPS45410.1"/>
    <property type="molecule type" value="Genomic_DNA"/>
</dbReference>
<dbReference type="PANTHER" id="PTHR10828:SF50">
    <property type="entry name" value="REDUCTASE (ARC2), PUTATIVE (AFU_ORTHOLOGUE AFUA_6G13400)-RELATED"/>
    <property type="match status" value="1"/>
</dbReference>
<dbReference type="SMART" id="SM00450">
    <property type="entry name" value="RHOD"/>
    <property type="match status" value="1"/>
</dbReference>
<protein>
    <recommendedName>
        <fullName evidence="2">Rhodanese domain-containing protein</fullName>
    </recommendedName>
</protein>
<feature type="domain" description="Rhodanese" evidence="2">
    <location>
        <begin position="39"/>
        <end position="139"/>
    </location>
</feature>
<evidence type="ECO:0000313" key="3">
    <source>
        <dbReference type="EMBL" id="EPS45410.1"/>
    </source>
</evidence>
<dbReference type="Pfam" id="PF00581">
    <property type="entry name" value="Rhodanese"/>
    <property type="match status" value="1"/>
</dbReference>
<dbReference type="AlphaFoldDB" id="S8AR26"/>
<dbReference type="Gene3D" id="3.40.250.10">
    <property type="entry name" value="Rhodanese-like domain"/>
    <property type="match status" value="1"/>
</dbReference>
<proteinExistence type="predicted"/>
<dbReference type="GO" id="GO:0005634">
    <property type="term" value="C:nucleus"/>
    <property type="evidence" value="ECO:0007669"/>
    <property type="project" value="TreeGrafter"/>
</dbReference>
<dbReference type="OrthoDB" id="8300214at2759"/>
<dbReference type="eggNOG" id="ENOG502S328">
    <property type="taxonomic scope" value="Eukaryota"/>
</dbReference>
<dbReference type="STRING" id="1284197.S8AR26"/>
<dbReference type="HOGENOM" id="CLU_107716_0_0_1"/>
<feature type="region of interest" description="Disordered" evidence="1">
    <location>
        <begin position="1"/>
        <end position="25"/>
    </location>
</feature>
<comment type="caution">
    <text evidence="3">The sequence shown here is derived from an EMBL/GenBank/DDBJ whole genome shotgun (WGS) entry which is preliminary data.</text>
</comment>
<reference evidence="3 4" key="1">
    <citation type="journal article" date="2013" name="PLoS Genet.">
        <title>Genomic mechanisms accounting for the adaptation to parasitism in nematode-trapping fungi.</title>
        <authorList>
            <person name="Meerupati T."/>
            <person name="Andersson K.M."/>
            <person name="Friman E."/>
            <person name="Kumar D."/>
            <person name="Tunlid A."/>
            <person name="Ahren D."/>
        </authorList>
    </citation>
    <scope>NUCLEOTIDE SEQUENCE [LARGE SCALE GENOMIC DNA]</scope>
    <source>
        <strain evidence="3 4">CBS 200.50</strain>
    </source>
</reference>
<dbReference type="PROSITE" id="PS50206">
    <property type="entry name" value="RHODANESE_3"/>
    <property type="match status" value="1"/>
</dbReference>
<dbReference type="PANTHER" id="PTHR10828">
    <property type="entry name" value="M-PHASE INDUCER PHOSPHATASE DUAL SPECIFICITY PHOSPHATASE CDC25"/>
    <property type="match status" value="1"/>
</dbReference>
<evidence type="ECO:0000259" key="2">
    <source>
        <dbReference type="PROSITE" id="PS50206"/>
    </source>
</evidence>
<organism evidence="3 4">
    <name type="scientific">Dactylellina haptotyla (strain CBS 200.50)</name>
    <name type="common">Nematode-trapping fungus</name>
    <name type="synonym">Monacrosporium haptotylum</name>
    <dbReference type="NCBI Taxonomy" id="1284197"/>
    <lineage>
        <taxon>Eukaryota</taxon>
        <taxon>Fungi</taxon>
        <taxon>Dikarya</taxon>
        <taxon>Ascomycota</taxon>
        <taxon>Pezizomycotina</taxon>
        <taxon>Orbiliomycetes</taxon>
        <taxon>Orbiliales</taxon>
        <taxon>Orbiliaceae</taxon>
        <taxon>Dactylellina</taxon>
    </lineage>
</organism>
<keyword evidence="4" id="KW-1185">Reference proteome</keyword>
<accession>S8AR26</accession>
<dbReference type="Proteomes" id="UP000015100">
    <property type="component" value="Unassembled WGS sequence"/>
</dbReference>